<evidence type="ECO:0000256" key="8">
    <source>
        <dbReference type="HAMAP-Rule" id="MF_00158"/>
    </source>
</evidence>
<evidence type="ECO:0000256" key="1">
    <source>
        <dbReference type="ARBA" id="ARBA00004990"/>
    </source>
</evidence>
<sequence>MKRIETVEEMTRITRHLQRSGKTVGLVPTMGFLHEGHLALAAAARSENDVVIMSLFVNPAQFGPGEDYESYPRDLERDAALAEGAGVDYLFHPAAEDMYPQDGGIRILPGPQADVLCGASRPGHFDGVLKVICKLFNLTQPDRAYFGEKDAQQLAIIETFVRDFNFPIEIRRVPIVRDEDGLAKSSRNVRLTNEQREAAPAIRRALEDGETAFRETGNPEAALSAVRRQLSKIPGAETDYAELLEYPSLAAAGEKTEEVIIAAAVRFGGVRLIDNVLIPVKEAAACSK</sequence>
<dbReference type="CDD" id="cd00560">
    <property type="entry name" value="PanC"/>
    <property type="match status" value="1"/>
</dbReference>
<dbReference type="InterPro" id="IPR014729">
    <property type="entry name" value="Rossmann-like_a/b/a_fold"/>
</dbReference>
<keyword evidence="4 8" id="KW-0566">Pantothenate biosynthesis</keyword>
<keyword evidence="5 8" id="KW-0547">Nucleotide-binding</keyword>
<feature type="binding site" evidence="8">
    <location>
        <begin position="184"/>
        <end position="187"/>
    </location>
    <ligand>
        <name>ATP</name>
        <dbReference type="ChEBI" id="CHEBI:30616"/>
    </ligand>
</feature>
<dbReference type="PANTHER" id="PTHR21299:SF1">
    <property type="entry name" value="PANTOATE--BETA-ALANINE LIGASE"/>
    <property type="match status" value="1"/>
</dbReference>
<evidence type="ECO:0000313" key="10">
    <source>
        <dbReference type="Proteomes" id="UP001549099"/>
    </source>
</evidence>
<dbReference type="Gene3D" id="3.30.1300.10">
    <property type="entry name" value="Pantoate-beta-alanine ligase, C-terminal domain"/>
    <property type="match status" value="1"/>
</dbReference>
<keyword evidence="6 8" id="KW-0067">ATP-binding</keyword>
<name>A0ABV2GA86_9BACL</name>
<evidence type="ECO:0000256" key="6">
    <source>
        <dbReference type="ARBA" id="ARBA00022840"/>
    </source>
</evidence>
<dbReference type="EC" id="6.3.2.1" evidence="8"/>
<keyword evidence="8" id="KW-0963">Cytoplasm</keyword>
<dbReference type="SUPFAM" id="SSF52374">
    <property type="entry name" value="Nucleotidylyl transferase"/>
    <property type="match status" value="1"/>
</dbReference>
<gene>
    <name evidence="8" type="primary">panC</name>
    <name evidence="9" type="ORF">ABID49_001046</name>
</gene>
<dbReference type="InterPro" id="IPR042176">
    <property type="entry name" value="Pantoate_ligase_C"/>
</dbReference>
<feature type="binding site" evidence="8">
    <location>
        <position position="153"/>
    </location>
    <ligand>
        <name>(R)-pantoate</name>
        <dbReference type="ChEBI" id="CHEBI:15980"/>
    </ligand>
</feature>
<feature type="active site" description="Proton donor" evidence="8">
    <location>
        <position position="37"/>
    </location>
</feature>
<feature type="binding site" evidence="8">
    <location>
        <position position="61"/>
    </location>
    <ligand>
        <name>beta-alanine</name>
        <dbReference type="ChEBI" id="CHEBI:57966"/>
    </ligand>
</feature>
<dbReference type="RefSeq" id="WP_354196054.1">
    <property type="nucleotide sequence ID" value="NZ_JBEPLW010000004.1"/>
</dbReference>
<dbReference type="HAMAP" id="MF_00158">
    <property type="entry name" value="PanC"/>
    <property type="match status" value="1"/>
</dbReference>
<comment type="similarity">
    <text evidence="2 8">Belongs to the pantothenate synthetase family.</text>
</comment>
<feature type="binding site" evidence="8">
    <location>
        <position position="61"/>
    </location>
    <ligand>
        <name>(R)-pantoate</name>
        <dbReference type="ChEBI" id="CHEBI:15980"/>
    </ligand>
</feature>
<comment type="pathway">
    <text evidence="1 8">Cofactor biosynthesis; (R)-pantothenate biosynthesis; (R)-pantothenate from (R)-pantoate and beta-alanine: step 1/1.</text>
</comment>
<dbReference type="Gene3D" id="3.40.50.620">
    <property type="entry name" value="HUPs"/>
    <property type="match status" value="1"/>
</dbReference>
<reference evidence="9 10" key="1">
    <citation type="submission" date="2024-06" db="EMBL/GenBank/DDBJ databases">
        <title>Genomic Encyclopedia of Type Strains, Phase IV (KMG-IV): sequencing the most valuable type-strain genomes for metagenomic binning, comparative biology and taxonomic classification.</title>
        <authorList>
            <person name="Goeker M."/>
        </authorList>
    </citation>
    <scope>NUCLEOTIDE SEQUENCE [LARGE SCALE GENOMIC DNA]</scope>
    <source>
        <strain evidence="9 10">DSM 26128</strain>
    </source>
</reference>
<evidence type="ECO:0000256" key="2">
    <source>
        <dbReference type="ARBA" id="ARBA00009256"/>
    </source>
</evidence>
<dbReference type="GO" id="GO:0004592">
    <property type="term" value="F:pantoate-beta-alanine ligase activity"/>
    <property type="evidence" value="ECO:0007669"/>
    <property type="project" value="UniProtKB-EC"/>
</dbReference>
<comment type="miscellaneous">
    <text evidence="8">The reaction proceeds by a bi uni uni bi ping pong mechanism.</text>
</comment>
<keyword evidence="10" id="KW-1185">Reference proteome</keyword>
<dbReference type="EMBL" id="JBEPLW010000004">
    <property type="protein sequence ID" value="MET3575162.1"/>
    <property type="molecule type" value="Genomic_DNA"/>
</dbReference>
<feature type="binding site" evidence="8">
    <location>
        <begin position="30"/>
        <end position="37"/>
    </location>
    <ligand>
        <name>ATP</name>
        <dbReference type="ChEBI" id="CHEBI:30616"/>
    </ligand>
</feature>
<evidence type="ECO:0000256" key="4">
    <source>
        <dbReference type="ARBA" id="ARBA00022655"/>
    </source>
</evidence>
<evidence type="ECO:0000256" key="3">
    <source>
        <dbReference type="ARBA" id="ARBA00022598"/>
    </source>
</evidence>
<accession>A0ABV2GA86</accession>
<comment type="subcellular location">
    <subcellularLocation>
        <location evidence="8">Cytoplasm</location>
    </subcellularLocation>
</comment>
<evidence type="ECO:0000256" key="5">
    <source>
        <dbReference type="ARBA" id="ARBA00022741"/>
    </source>
</evidence>
<comment type="subunit">
    <text evidence="8">Homodimer.</text>
</comment>
<dbReference type="Proteomes" id="UP001549099">
    <property type="component" value="Unassembled WGS sequence"/>
</dbReference>
<feature type="binding site" evidence="8">
    <location>
        <position position="176"/>
    </location>
    <ligand>
        <name>ATP</name>
        <dbReference type="ChEBI" id="CHEBI:30616"/>
    </ligand>
</feature>
<comment type="caution">
    <text evidence="9">The sequence shown here is derived from an EMBL/GenBank/DDBJ whole genome shotgun (WGS) entry which is preliminary data.</text>
</comment>
<dbReference type="PANTHER" id="PTHR21299">
    <property type="entry name" value="CYTIDYLATE KINASE/PANTOATE-BETA-ALANINE LIGASE"/>
    <property type="match status" value="1"/>
</dbReference>
<organism evidence="9 10">
    <name type="scientific">Bhargavaea ullalensis</name>
    <dbReference type="NCBI Taxonomy" id="1265685"/>
    <lineage>
        <taxon>Bacteria</taxon>
        <taxon>Bacillati</taxon>
        <taxon>Bacillota</taxon>
        <taxon>Bacilli</taxon>
        <taxon>Bacillales</taxon>
        <taxon>Caryophanaceae</taxon>
        <taxon>Bhargavaea</taxon>
    </lineage>
</organism>
<protein>
    <recommendedName>
        <fullName evidence="8">Pantothenate synthetase</fullName>
        <shortName evidence="8">PS</shortName>
        <ecNumber evidence="8">6.3.2.1</ecNumber>
    </recommendedName>
    <alternativeName>
        <fullName evidence="8">Pantoate--beta-alanine ligase</fullName>
    </alternativeName>
    <alternativeName>
        <fullName evidence="8">Pantoate-activating enzyme</fullName>
    </alternativeName>
</protein>
<comment type="function">
    <text evidence="8">Catalyzes the condensation of pantoate with beta-alanine in an ATP-dependent reaction via a pantoyl-adenylate intermediate.</text>
</comment>
<dbReference type="InterPro" id="IPR003721">
    <property type="entry name" value="Pantoate_ligase"/>
</dbReference>
<keyword evidence="3 8" id="KW-0436">Ligase</keyword>
<proteinExistence type="inferred from homology"/>
<evidence type="ECO:0000256" key="7">
    <source>
        <dbReference type="ARBA" id="ARBA00048258"/>
    </source>
</evidence>
<evidence type="ECO:0000313" key="9">
    <source>
        <dbReference type="EMBL" id="MET3575162.1"/>
    </source>
</evidence>
<comment type="catalytic activity">
    <reaction evidence="7 8">
        <text>(R)-pantoate + beta-alanine + ATP = (R)-pantothenate + AMP + diphosphate + H(+)</text>
        <dbReference type="Rhea" id="RHEA:10912"/>
        <dbReference type="ChEBI" id="CHEBI:15378"/>
        <dbReference type="ChEBI" id="CHEBI:15980"/>
        <dbReference type="ChEBI" id="CHEBI:29032"/>
        <dbReference type="ChEBI" id="CHEBI:30616"/>
        <dbReference type="ChEBI" id="CHEBI:33019"/>
        <dbReference type="ChEBI" id="CHEBI:57966"/>
        <dbReference type="ChEBI" id="CHEBI:456215"/>
        <dbReference type="EC" id="6.3.2.1"/>
    </reaction>
</comment>
<feature type="binding site" evidence="8">
    <location>
        <begin position="147"/>
        <end position="150"/>
    </location>
    <ligand>
        <name>ATP</name>
        <dbReference type="ChEBI" id="CHEBI:30616"/>
    </ligand>
</feature>
<dbReference type="Pfam" id="PF02569">
    <property type="entry name" value="Pantoate_ligase"/>
    <property type="match status" value="1"/>
</dbReference>
<dbReference type="NCBIfam" id="TIGR00018">
    <property type="entry name" value="panC"/>
    <property type="match status" value="1"/>
</dbReference>